<dbReference type="OrthoDB" id="5825043at2759"/>
<evidence type="ECO:0000313" key="1">
    <source>
        <dbReference type="EMBL" id="VDK79429.1"/>
    </source>
</evidence>
<evidence type="ECO:0000313" key="2">
    <source>
        <dbReference type="Proteomes" id="UP000277928"/>
    </source>
</evidence>
<dbReference type="OMA" id="IGMDTIF"/>
<dbReference type="EMBL" id="UYRX01000291">
    <property type="protein sequence ID" value="VDK79429.1"/>
    <property type="molecule type" value="Genomic_DNA"/>
</dbReference>
<sequence>MGDKNCAWGAVREDVKIMKIDDTVDMEESTEDEDGSPCKNFDSTILEADDVMRTNSDSNQNDDGIMDFDCNTNPEICVISIGTGIMFMN</sequence>
<reference evidence="1 2" key="1">
    <citation type="submission" date="2018-08" db="EMBL/GenBank/DDBJ databases">
        <authorList>
            <person name="Laetsch R D."/>
            <person name="Stevens L."/>
            <person name="Kumar S."/>
            <person name="Blaxter L. M."/>
        </authorList>
    </citation>
    <scope>NUCLEOTIDE SEQUENCE [LARGE SCALE GENOMIC DNA]</scope>
</reference>
<gene>
    <name evidence="1" type="ORF">NLS_LOCUS4506</name>
</gene>
<organism evidence="1 2">
    <name type="scientific">Litomosoides sigmodontis</name>
    <name type="common">Filarial nematode worm</name>
    <dbReference type="NCBI Taxonomy" id="42156"/>
    <lineage>
        <taxon>Eukaryota</taxon>
        <taxon>Metazoa</taxon>
        <taxon>Ecdysozoa</taxon>
        <taxon>Nematoda</taxon>
        <taxon>Chromadorea</taxon>
        <taxon>Rhabditida</taxon>
        <taxon>Spirurina</taxon>
        <taxon>Spiruromorpha</taxon>
        <taxon>Filarioidea</taxon>
        <taxon>Onchocercidae</taxon>
        <taxon>Litomosoides</taxon>
    </lineage>
</organism>
<protein>
    <submittedName>
        <fullName evidence="1">Uncharacterized protein</fullName>
    </submittedName>
</protein>
<dbReference type="Proteomes" id="UP000277928">
    <property type="component" value="Unassembled WGS sequence"/>
</dbReference>
<keyword evidence="2" id="KW-1185">Reference proteome</keyword>
<proteinExistence type="predicted"/>
<name>A0A3P6T816_LITSI</name>
<dbReference type="AlphaFoldDB" id="A0A3P6T816"/>
<accession>A0A3P6T816</accession>